<feature type="transmembrane region" description="Helical" evidence="7">
    <location>
        <begin position="197"/>
        <end position="217"/>
    </location>
</feature>
<dbReference type="InterPro" id="IPR001991">
    <property type="entry name" value="Na-dicarboxylate_symporter"/>
</dbReference>
<feature type="transmembrane region" description="Helical" evidence="7">
    <location>
        <begin position="59"/>
        <end position="80"/>
    </location>
</feature>
<dbReference type="SUPFAM" id="SSF118215">
    <property type="entry name" value="Proton glutamate symport protein"/>
    <property type="match status" value="1"/>
</dbReference>
<dbReference type="Proteomes" id="UP000190150">
    <property type="component" value="Unassembled WGS sequence"/>
</dbReference>
<feature type="transmembrane region" description="Helical" evidence="7">
    <location>
        <begin position="237"/>
        <end position="257"/>
    </location>
</feature>
<dbReference type="RefSeq" id="WP_245800921.1">
    <property type="nucleotide sequence ID" value="NZ_FUZF01000002.1"/>
</dbReference>
<evidence type="ECO:0000256" key="1">
    <source>
        <dbReference type="ARBA" id="ARBA00004651"/>
    </source>
</evidence>
<evidence type="ECO:0000256" key="5">
    <source>
        <dbReference type="ARBA" id="ARBA00022989"/>
    </source>
</evidence>
<keyword evidence="6 7" id="KW-0472">Membrane</keyword>
<keyword evidence="3" id="KW-1003">Cell membrane</keyword>
<dbReference type="GO" id="GO:0015293">
    <property type="term" value="F:symporter activity"/>
    <property type="evidence" value="ECO:0007669"/>
    <property type="project" value="UniProtKB-KW"/>
</dbReference>
<dbReference type="PRINTS" id="PR00173">
    <property type="entry name" value="EDTRNSPORT"/>
</dbReference>
<dbReference type="Gene3D" id="1.10.3860.10">
    <property type="entry name" value="Sodium:dicarboxylate symporter"/>
    <property type="match status" value="1"/>
</dbReference>
<keyword evidence="2" id="KW-0813">Transport</keyword>
<evidence type="ECO:0000313" key="8">
    <source>
        <dbReference type="EMBL" id="SKB44996.1"/>
    </source>
</evidence>
<feature type="transmembrane region" description="Helical" evidence="7">
    <location>
        <begin position="29"/>
        <end position="53"/>
    </location>
</feature>
<feature type="transmembrane region" description="Helical" evidence="7">
    <location>
        <begin position="92"/>
        <end position="118"/>
    </location>
</feature>
<dbReference type="PANTHER" id="PTHR42865:SF7">
    <property type="entry name" value="PROTON_GLUTAMATE-ASPARTATE SYMPORTER"/>
    <property type="match status" value="1"/>
</dbReference>
<comment type="subcellular location">
    <subcellularLocation>
        <location evidence="1">Cell membrane</location>
        <topology evidence="1">Multi-pass membrane protein</topology>
    </subcellularLocation>
</comment>
<proteinExistence type="predicted"/>
<dbReference type="EMBL" id="FUZF01000002">
    <property type="protein sequence ID" value="SKB44996.1"/>
    <property type="molecule type" value="Genomic_DNA"/>
</dbReference>
<sequence>MIRTEFAKKNYFSLRLSFMQSIIKNYSSIILLLIGISIGSLIGVFLPGFVPYIKPLGDIFLNLLFVAVIPLLFFAISSAVANIEGDNRLGRILTTMVFVFVITIVIASVLTILGLWAFPVTAISDGRGLDETILTDPNDSWGNKIVRFVTVPEFVNLLSRQNILAFVIFSFLVGTSVRKSGEIAQPFLRFLIAGNEVMKNMLGLVMKLGPIGLGAYFAHQVHDLGPELFGFYAKPLAFYYIFGIIFFFILFSLYAFIAKGRKGVPLFWNNNITPSLTALSTCSSLATLPSNLLAAKRIGIPNSVANVVIPLGNTLYKNGSAISSILKIYVAFAILDWDFFEPSTLLMAVGITLLVSMVAGGIPNGGFIGEMLMISVYSIPNEAIPAIMIIGALVDPLATILNATGDTVASMLVTRFSGEKFSSD</sequence>
<evidence type="ECO:0000256" key="4">
    <source>
        <dbReference type="ARBA" id="ARBA00022692"/>
    </source>
</evidence>
<dbReference type="PANTHER" id="PTHR42865">
    <property type="entry name" value="PROTON/GLUTAMATE-ASPARTATE SYMPORTER"/>
    <property type="match status" value="1"/>
</dbReference>
<reference evidence="9" key="1">
    <citation type="submission" date="2017-02" db="EMBL/GenBank/DDBJ databases">
        <authorList>
            <person name="Varghese N."/>
            <person name="Submissions S."/>
        </authorList>
    </citation>
    <scope>NUCLEOTIDE SEQUENCE [LARGE SCALE GENOMIC DNA]</scope>
    <source>
        <strain evidence="9">DSM 24091</strain>
    </source>
</reference>
<keyword evidence="4 7" id="KW-0812">Transmembrane</keyword>
<protein>
    <submittedName>
        <fullName evidence="8">Na+/H+-dicarboxylate symporter</fullName>
    </submittedName>
</protein>
<dbReference type="GO" id="GO:0006835">
    <property type="term" value="P:dicarboxylic acid transport"/>
    <property type="evidence" value="ECO:0007669"/>
    <property type="project" value="TreeGrafter"/>
</dbReference>
<evidence type="ECO:0000313" key="9">
    <source>
        <dbReference type="Proteomes" id="UP000190150"/>
    </source>
</evidence>
<evidence type="ECO:0000256" key="3">
    <source>
        <dbReference type="ARBA" id="ARBA00022475"/>
    </source>
</evidence>
<dbReference type="AlphaFoldDB" id="A0A1T5BCK7"/>
<keyword evidence="9" id="KW-1185">Reference proteome</keyword>
<feature type="transmembrane region" description="Helical" evidence="7">
    <location>
        <begin position="157"/>
        <end position="177"/>
    </location>
</feature>
<evidence type="ECO:0000256" key="6">
    <source>
        <dbReference type="ARBA" id="ARBA00023136"/>
    </source>
</evidence>
<name>A0A1T5BCK7_9SPHI</name>
<accession>A0A1T5BCK7</accession>
<dbReference type="InterPro" id="IPR036458">
    <property type="entry name" value="Na:dicarbo_symporter_sf"/>
</dbReference>
<dbReference type="STRING" id="1513896.SAMN05660841_00568"/>
<feature type="transmembrane region" description="Helical" evidence="7">
    <location>
        <begin position="383"/>
        <end position="401"/>
    </location>
</feature>
<keyword evidence="5 7" id="KW-1133">Transmembrane helix</keyword>
<evidence type="ECO:0000256" key="7">
    <source>
        <dbReference type="SAM" id="Phobius"/>
    </source>
</evidence>
<dbReference type="GO" id="GO:0005886">
    <property type="term" value="C:plasma membrane"/>
    <property type="evidence" value="ECO:0007669"/>
    <property type="project" value="UniProtKB-SubCell"/>
</dbReference>
<organism evidence="8 9">
    <name type="scientific">Sphingobacterium nematocida</name>
    <dbReference type="NCBI Taxonomy" id="1513896"/>
    <lineage>
        <taxon>Bacteria</taxon>
        <taxon>Pseudomonadati</taxon>
        <taxon>Bacteroidota</taxon>
        <taxon>Sphingobacteriia</taxon>
        <taxon>Sphingobacteriales</taxon>
        <taxon>Sphingobacteriaceae</taxon>
        <taxon>Sphingobacterium</taxon>
    </lineage>
</organism>
<feature type="transmembrane region" description="Helical" evidence="7">
    <location>
        <begin position="345"/>
        <end position="363"/>
    </location>
</feature>
<gene>
    <name evidence="8" type="ORF">SAMN05660841_00568</name>
</gene>
<evidence type="ECO:0000256" key="2">
    <source>
        <dbReference type="ARBA" id="ARBA00022448"/>
    </source>
</evidence>
<dbReference type="Pfam" id="PF00375">
    <property type="entry name" value="SDF"/>
    <property type="match status" value="1"/>
</dbReference>